<proteinExistence type="predicted"/>
<comment type="caution">
    <text evidence="1">The sequence shown here is derived from an EMBL/GenBank/DDBJ whole genome shotgun (WGS) entry which is preliminary data.</text>
</comment>
<evidence type="ECO:0000313" key="2">
    <source>
        <dbReference type="Proteomes" id="UP000297447"/>
    </source>
</evidence>
<dbReference type="AlphaFoldDB" id="A0A4R9AAE6"/>
<evidence type="ECO:0000313" key="1">
    <source>
        <dbReference type="EMBL" id="TFD55193.1"/>
    </source>
</evidence>
<reference evidence="1 2" key="1">
    <citation type="submission" date="2019-03" db="EMBL/GenBank/DDBJ databases">
        <title>Genomics of glacier-inhabiting Cryobacterium strains.</title>
        <authorList>
            <person name="Liu Q."/>
            <person name="Xin Y.-H."/>
        </authorList>
    </citation>
    <scope>NUCLEOTIDE SEQUENCE [LARGE SCALE GENOMIC DNA]</scope>
    <source>
        <strain evidence="1 2">Hh14</strain>
    </source>
</reference>
<sequence>MTTKLTHSISLIPVRDGLWRVTARSGTVLGHVERRSTSNGDRFTARRLVFGTLTREVGEFWHLSDASDCFR</sequence>
<dbReference type="EMBL" id="SOHE01000013">
    <property type="protein sequence ID" value="TFD55193.1"/>
    <property type="molecule type" value="Genomic_DNA"/>
</dbReference>
<dbReference type="Proteomes" id="UP000297447">
    <property type="component" value="Unassembled WGS sequence"/>
</dbReference>
<name>A0A4R9AAE6_9MICO</name>
<dbReference type="RefSeq" id="WP_134517878.1">
    <property type="nucleotide sequence ID" value="NZ_SOHE01000013.1"/>
</dbReference>
<dbReference type="OrthoDB" id="5120662at2"/>
<evidence type="ECO:0008006" key="3">
    <source>
        <dbReference type="Google" id="ProtNLM"/>
    </source>
</evidence>
<organism evidence="1 2">
    <name type="scientific">Cryobacterium frigoriphilum</name>
    <dbReference type="NCBI Taxonomy" id="1259150"/>
    <lineage>
        <taxon>Bacteria</taxon>
        <taxon>Bacillati</taxon>
        <taxon>Actinomycetota</taxon>
        <taxon>Actinomycetes</taxon>
        <taxon>Micrococcales</taxon>
        <taxon>Microbacteriaceae</taxon>
        <taxon>Cryobacterium</taxon>
    </lineage>
</organism>
<accession>A0A4R9AAE6</accession>
<gene>
    <name evidence="1" type="ORF">E3T55_01885</name>
</gene>
<keyword evidence="2" id="KW-1185">Reference proteome</keyword>
<protein>
    <recommendedName>
        <fullName evidence="3">DNA mismatch repair protein</fullName>
    </recommendedName>
</protein>